<evidence type="ECO:0000256" key="8">
    <source>
        <dbReference type="ARBA" id="ARBA00023098"/>
    </source>
</evidence>
<evidence type="ECO:0000256" key="5">
    <source>
        <dbReference type="ARBA" id="ARBA00022857"/>
    </source>
</evidence>
<evidence type="ECO:0000256" key="4">
    <source>
        <dbReference type="ARBA" id="ARBA00022832"/>
    </source>
</evidence>
<keyword evidence="9" id="KW-0496">Mitochondrion</keyword>
<keyword evidence="6" id="KW-0809">Transit peptide</keyword>
<proteinExistence type="inferred from homology"/>
<dbReference type="InterPro" id="IPR051034">
    <property type="entry name" value="Mito_Enoyl-ACP_Reductase"/>
</dbReference>
<evidence type="ECO:0000259" key="13">
    <source>
        <dbReference type="SMART" id="SM00829"/>
    </source>
</evidence>
<keyword evidence="3" id="KW-0444">Lipid biosynthesis</keyword>
<comment type="catalytic activity">
    <reaction evidence="12">
        <text>a 2,3-saturated acyl-[ACP] + NADP(+) = a (2E)-enoyl-[ACP] + NADPH + H(+)</text>
        <dbReference type="Rhea" id="RHEA:22564"/>
        <dbReference type="Rhea" id="RHEA-COMP:9925"/>
        <dbReference type="Rhea" id="RHEA-COMP:9926"/>
        <dbReference type="ChEBI" id="CHEBI:15378"/>
        <dbReference type="ChEBI" id="CHEBI:57783"/>
        <dbReference type="ChEBI" id="CHEBI:58349"/>
        <dbReference type="ChEBI" id="CHEBI:78784"/>
        <dbReference type="ChEBI" id="CHEBI:78785"/>
        <dbReference type="EC" id="1.3.1.104"/>
    </reaction>
</comment>
<keyword evidence="7" id="KW-0560">Oxidoreductase</keyword>
<dbReference type="Gene3D" id="3.40.50.720">
    <property type="entry name" value="NAD(P)-binding Rossmann-like Domain"/>
    <property type="match status" value="1"/>
</dbReference>
<evidence type="ECO:0000256" key="11">
    <source>
        <dbReference type="ARBA" id="ARBA00038963"/>
    </source>
</evidence>
<reference evidence="14 15" key="1">
    <citation type="submission" date="2024-01" db="EMBL/GenBank/DDBJ databases">
        <authorList>
            <consortium name="Genoscope - CEA"/>
            <person name="William W."/>
        </authorList>
    </citation>
    <scope>NUCLEOTIDE SEQUENCE [LARGE SCALE GENOMIC DNA]</scope>
    <source>
        <strain evidence="14 15">29B2s-10</strain>
    </source>
</reference>
<dbReference type="CDD" id="cd08290">
    <property type="entry name" value="ETR"/>
    <property type="match status" value="1"/>
</dbReference>
<evidence type="ECO:0000256" key="9">
    <source>
        <dbReference type="ARBA" id="ARBA00023128"/>
    </source>
</evidence>
<dbReference type="InterPro" id="IPR011032">
    <property type="entry name" value="GroES-like_sf"/>
</dbReference>
<dbReference type="EMBL" id="OZ004260">
    <property type="protein sequence ID" value="CAK7921119.1"/>
    <property type="molecule type" value="Genomic_DNA"/>
</dbReference>
<evidence type="ECO:0000256" key="7">
    <source>
        <dbReference type="ARBA" id="ARBA00023002"/>
    </source>
</evidence>
<dbReference type="SMART" id="SM00829">
    <property type="entry name" value="PKS_ER"/>
    <property type="match status" value="1"/>
</dbReference>
<comment type="similarity">
    <text evidence="2">Belongs to the zinc-containing alcohol dehydrogenase family. Quinone oxidoreductase subfamily.</text>
</comment>
<dbReference type="SUPFAM" id="SSF51735">
    <property type="entry name" value="NAD(P)-binding Rossmann-fold domains"/>
    <property type="match status" value="1"/>
</dbReference>
<evidence type="ECO:0000256" key="2">
    <source>
        <dbReference type="ARBA" id="ARBA00010371"/>
    </source>
</evidence>
<sequence length="371" mass="41062">MTNGVAITYTSHDLDVSKVLQVTEFEIDLVNLEPNQVALQALANPINPSDLLQIKGVYTTPKTQQLSGKDVHIGGNEGLFKILKIGKDISGFNENDWVITKLSNFGTWRSHAIVTFGNEEAPVPIIKVKDSLRKDSKLTIAEAGTIGVNPPTAYQLLQNYVKFSPTGEDWVIQNAGASQVSKFVLQLAKHWKINVISVIRGGKPNQKAKEEELYALGATKVITEEQSQSEEYKTKIIPGWLKETGGKLKLALNSVGGASTNALIDHLSTDGYLVSYGQMTTDPIQYTSALQLYKNLTTKAYWLTRNTYEDPESKTRTIDSLVELYESGDLQPVSYSQVEYKLGDSSSDYLKRFLNAIENSSSDKNVVIYKD</sequence>
<comment type="subcellular location">
    <subcellularLocation>
        <location evidence="1">Mitochondrion</location>
    </subcellularLocation>
</comment>
<accession>A0ABP0EK87</accession>
<evidence type="ECO:0000256" key="3">
    <source>
        <dbReference type="ARBA" id="ARBA00022516"/>
    </source>
</evidence>
<name>A0ABP0EK87_9ASCO</name>
<evidence type="ECO:0000256" key="10">
    <source>
        <dbReference type="ARBA" id="ARBA00023160"/>
    </source>
</evidence>
<dbReference type="PANTHER" id="PTHR43981">
    <property type="entry name" value="ENOYL-[ACYL-CARRIER-PROTEIN] REDUCTASE, MITOCHONDRIAL"/>
    <property type="match status" value="1"/>
</dbReference>
<organism evidence="14 15">
    <name type="scientific">[Candida] anglica</name>
    <dbReference type="NCBI Taxonomy" id="148631"/>
    <lineage>
        <taxon>Eukaryota</taxon>
        <taxon>Fungi</taxon>
        <taxon>Dikarya</taxon>
        <taxon>Ascomycota</taxon>
        <taxon>Saccharomycotina</taxon>
        <taxon>Pichiomycetes</taxon>
        <taxon>Debaryomycetaceae</taxon>
        <taxon>Kurtzmaniella</taxon>
    </lineage>
</organism>
<evidence type="ECO:0000313" key="15">
    <source>
        <dbReference type="Proteomes" id="UP001497600"/>
    </source>
</evidence>
<dbReference type="PANTHER" id="PTHR43981:SF2">
    <property type="entry name" value="ENOYL-[ACYL-CARRIER-PROTEIN] REDUCTASE, MITOCHONDRIAL"/>
    <property type="match status" value="1"/>
</dbReference>
<gene>
    <name evidence="14" type="primary">ETR2</name>
    <name evidence="14" type="ORF">CAAN4_H10396</name>
</gene>
<protein>
    <recommendedName>
        <fullName evidence="11">enoyl-[acyl-carrier-protein] reductase</fullName>
        <ecNumber evidence="11">1.3.1.104</ecNumber>
    </recommendedName>
</protein>
<dbReference type="EC" id="1.3.1.104" evidence="11"/>
<keyword evidence="15" id="KW-1185">Reference proteome</keyword>
<evidence type="ECO:0000256" key="6">
    <source>
        <dbReference type="ARBA" id="ARBA00022946"/>
    </source>
</evidence>
<keyword evidence="10" id="KW-0275">Fatty acid biosynthesis</keyword>
<evidence type="ECO:0000256" key="12">
    <source>
        <dbReference type="ARBA" id="ARBA00048843"/>
    </source>
</evidence>
<evidence type="ECO:0000256" key="1">
    <source>
        <dbReference type="ARBA" id="ARBA00004173"/>
    </source>
</evidence>
<keyword evidence="5" id="KW-0521">NADP</keyword>
<dbReference type="InterPro" id="IPR020843">
    <property type="entry name" value="ER"/>
</dbReference>
<dbReference type="Gene3D" id="3.90.180.10">
    <property type="entry name" value="Medium-chain alcohol dehydrogenases, catalytic domain"/>
    <property type="match status" value="1"/>
</dbReference>
<dbReference type="Proteomes" id="UP001497600">
    <property type="component" value="Chromosome H"/>
</dbReference>
<keyword evidence="8" id="KW-0443">Lipid metabolism</keyword>
<dbReference type="InterPro" id="IPR036291">
    <property type="entry name" value="NAD(P)-bd_dom_sf"/>
</dbReference>
<keyword evidence="4" id="KW-0276">Fatty acid metabolism</keyword>
<dbReference type="SUPFAM" id="SSF50129">
    <property type="entry name" value="GroES-like"/>
    <property type="match status" value="1"/>
</dbReference>
<feature type="domain" description="Enoyl reductase (ER)" evidence="13">
    <location>
        <begin position="15"/>
        <end position="368"/>
    </location>
</feature>
<evidence type="ECO:0000313" key="14">
    <source>
        <dbReference type="EMBL" id="CAK7921119.1"/>
    </source>
</evidence>